<proteinExistence type="inferred from homology"/>
<dbReference type="EMBL" id="CP046640">
    <property type="protein sequence ID" value="QTL99910.1"/>
    <property type="molecule type" value="Genomic_DNA"/>
</dbReference>
<protein>
    <submittedName>
        <fullName evidence="3">ABC transporter substrate-binding protein</fullName>
    </submittedName>
</protein>
<dbReference type="Proteomes" id="UP000665020">
    <property type="component" value="Chromosome"/>
</dbReference>
<dbReference type="Gene3D" id="1.20.58.2180">
    <property type="match status" value="1"/>
</dbReference>
<name>A0A8A7KF62_9FIRM</name>
<evidence type="ECO:0000256" key="1">
    <source>
        <dbReference type="ARBA" id="ARBA00008814"/>
    </source>
</evidence>
<dbReference type="PANTHER" id="PTHR30535:SF34">
    <property type="entry name" value="MOLYBDATE-BINDING PROTEIN MOLA"/>
    <property type="match status" value="1"/>
</dbReference>
<dbReference type="PANTHER" id="PTHR30535">
    <property type="entry name" value="VITAMIN B12-BINDING PROTEIN"/>
    <property type="match status" value="1"/>
</dbReference>
<evidence type="ECO:0000313" key="3">
    <source>
        <dbReference type="EMBL" id="QTL99910.1"/>
    </source>
</evidence>
<comment type="similarity">
    <text evidence="1">Belongs to the bacterial solute-binding protein 8 family.</text>
</comment>
<gene>
    <name evidence="3" type="ORF">GM661_03635</name>
</gene>
<dbReference type="Gene3D" id="3.40.50.1980">
    <property type="entry name" value="Nitrogenase molybdenum iron protein domain"/>
    <property type="match status" value="2"/>
</dbReference>
<dbReference type="RefSeq" id="WP_407929637.1">
    <property type="nucleotide sequence ID" value="NZ_CP046640.1"/>
</dbReference>
<evidence type="ECO:0000259" key="2">
    <source>
        <dbReference type="PROSITE" id="PS50983"/>
    </source>
</evidence>
<dbReference type="InterPro" id="IPR002491">
    <property type="entry name" value="ABC_transptr_periplasmic_BD"/>
</dbReference>
<reference evidence="3" key="1">
    <citation type="submission" date="2019-12" db="EMBL/GenBank/DDBJ databases">
        <authorList>
            <person name="zhang j."/>
            <person name="sun C.M."/>
        </authorList>
    </citation>
    <scope>NUCLEOTIDE SEQUENCE</scope>
    <source>
        <strain evidence="3">NS-1</strain>
    </source>
</reference>
<keyword evidence="4" id="KW-1185">Reference proteome</keyword>
<dbReference type="InterPro" id="IPR050902">
    <property type="entry name" value="ABC_Transporter_SBP"/>
</dbReference>
<sequence length="368" mass="41493">MIVLKKRRLIILGIVLILISSLALCKNNQVKAASRTITDMAGRTLIIPEKVSKVYSVNPIGTILLYTLAPDRLAGLNWKITPAERKYTTREYQQLPVLGGWFGNNNTGNPEEILSAQPEIVISVGDINKTAITTAEKRQNQLGVPVLLLDGHLEKLADCYQLIGKVIGEEKRAQELANYCIKAINDIKEKVAGIPQEKRVRVYYAEGTDGLQTDPQGSRHAEVIDYAGGINVADVPLKQSCYGRSQTSLEQLMLWNPDLIIVCFDQGFSKENSSYNKILSEQNWKQLKAVKNKQVYEIPAAPFNWFDRPPSVNRIIGLKWLANLLYPDIMNLDIEVEVRNFYEKFYHYSLSKQETKELLVNAKADSLQ</sequence>
<accession>A0A8A7KF62</accession>
<dbReference type="CDD" id="cd01147">
    <property type="entry name" value="HemV-2"/>
    <property type="match status" value="1"/>
</dbReference>
<dbReference type="GO" id="GO:0071281">
    <property type="term" value="P:cellular response to iron ion"/>
    <property type="evidence" value="ECO:0007669"/>
    <property type="project" value="TreeGrafter"/>
</dbReference>
<dbReference type="AlphaFoldDB" id="A0A8A7KF62"/>
<evidence type="ECO:0000313" key="4">
    <source>
        <dbReference type="Proteomes" id="UP000665020"/>
    </source>
</evidence>
<dbReference type="KEGG" id="ifn:GM661_03635"/>
<organism evidence="3 4">
    <name type="scientific">Iocasia fonsfrigidae</name>
    <dbReference type="NCBI Taxonomy" id="2682810"/>
    <lineage>
        <taxon>Bacteria</taxon>
        <taxon>Bacillati</taxon>
        <taxon>Bacillota</taxon>
        <taxon>Clostridia</taxon>
        <taxon>Halanaerobiales</taxon>
        <taxon>Halanaerobiaceae</taxon>
        <taxon>Iocasia</taxon>
    </lineage>
</organism>
<dbReference type="SUPFAM" id="SSF53807">
    <property type="entry name" value="Helical backbone' metal receptor"/>
    <property type="match status" value="1"/>
</dbReference>
<dbReference type="PROSITE" id="PS50983">
    <property type="entry name" value="FE_B12_PBP"/>
    <property type="match status" value="1"/>
</dbReference>
<dbReference type="Pfam" id="PF01497">
    <property type="entry name" value="Peripla_BP_2"/>
    <property type="match status" value="1"/>
</dbReference>
<feature type="domain" description="Fe/B12 periplasmic-binding" evidence="2">
    <location>
        <begin position="53"/>
        <end position="329"/>
    </location>
</feature>